<keyword evidence="2" id="KW-1185">Reference proteome</keyword>
<accession>A0A4Y5YKU1</accession>
<reference evidence="1 2" key="1">
    <citation type="submission" date="2019-06" db="EMBL/GenBank/DDBJ databases">
        <title>The genome of Shewanella sp. SM1901.</title>
        <authorList>
            <person name="Cha Q."/>
        </authorList>
    </citation>
    <scope>NUCLEOTIDE SEQUENCE [LARGE SCALE GENOMIC DNA]</scope>
    <source>
        <strain evidence="1 2">SM1901</strain>
    </source>
</reference>
<gene>
    <name evidence="1" type="ORF">FH971_20220</name>
</gene>
<evidence type="ECO:0000313" key="1">
    <source>
        <dbReference type="EMBL" id="QDE33089.1"/>
    </source>
</evidence>
<name>A0A4Y5YKU1_9GAMM</name>
<dbReference type="Proteomes" id="UP000319809">
    <property type="component" value="Chromosome"/>
</dbReference>
<dbReference type="AlphaFoldDB" id="A0A4Y5YKU1"/>
<organism evidence="1 2">
    <name type="scientific">Shewanella polaris</name>
    <dbReference type="NCBI Taxonomy" id="2588449"/>
    <lineage>
        <taxon>Bacteria</taxon>
        <taxon>Pseudomonadati</taxon>
        <taxon>Pseudomonadota</taxon>
        <taxon>Gammaproteobacteria</taxon>
        <taxon>Alteromonadales</taxon>
        <taxon>Shewanellaceae</taxon>
        <taxon>Shewanella</taxon>
    </lineage>
</organism>
<sequence>MKQKLMLVGTELLAVALIFIFNEKKTPTENVMQTKANDVQQPSTSQNAQYTQTINHTDSIPPNISHHEMVRCNGIAEMFTDPIIEDSFNRYSANKDIFFDNIKQQQTQQSRIASAFINKNKSIQDDIENFDELLQTYPSNKLIAFNLMLHCSYSTAKVCDDVMMQRALDTDTENGSLWLQMALYQLKAGNIERAQMSLMQFIQSQRYNEYSGDYLSTVDLALKEAGANDDLSLKVAVLGITATRYKTNFAPLVKLCTKTDTDNAALLNICLQTSERLIESKGGLLTNEVGLSIQNNVLEKYDDSEGLANNASAQKAFDTFNEEANIAMNMVLRNRKRTEYWLSLNRDYGELAALEYMIDQAKQISANNQQDPCTINW</sequence>
<dbReference type="RefSeq" id="WP_140235469.1">
    <property type="nucleotide sequence ID" value="NZ_CP041036.1"/>
</dbReference>
<proteinExistence type="predicted"/>
<dbReference type="EMBL" id="CP041036">
    <property type="protein sequence ID" value="QDE33089.1"/>
    <property type="molecule type" value="Genomic_DNA"/>
</dbReference>
<dbReference type="KEGG" id="spol:FH971_20220"/>
<evidence type="ECO:0000313" key="2">
    <source>
        <dbReference type="Proteomes" id="UP000319809"/>
    </source>
</evidence>
<protein>
    <recommendedName>
        <fullName evidence="3">Tetratricopeptide repeat protein</fullName>
    </recommendedName>
</protein>
<evidence type="ECO:0008006" key="3">
    <source>
        <dbReference type="Google" id="ProtNLM"/>
    </source>
</evidence>